<comment type="caution">
    <text evidence="2">The sequence shown here is derived from an EMBL/GenBank/DDBJ whole genome shotgun (WGS) entry which is preliminary data.</text>
</comment>
<evidence type="ECO:0000259" key="1">
    <source>
        <dbReference type="Pfam" id="PF00144"/>
    </source>
</evidence>
<dbReference type="PANTHER" id="PTHR43319:SF3">
    <property type="entry name" value="BETA-LACTAMASE-RELATED DOMAIN-CONTAINING PROTEIN"/>
    <property type="match status" value="1"/>
</dbReference>
<proteinExistence type="predicted"/>
<keyword evidence="3" id="KW-1185">Reference proteome</keyword>
<evidence type="ECO:0000313" key="2">
    <source>
        <dbReference type="EMBL" id="MBB5840048.1"/>
    </source>
</evidence>
<dbReference type="Proteomes" id="UP000549971">
    <property type="component" value="Unassembled WGS sequence"/>
</dbReference>
<dbReference type="RefSeq" id="WP_184802123.1">
    <property type="nucleotide sequence ID" value="NZ_JACHMY010000001.1"/>
</dbReference>
<dbReference type="Gene3D" id="3.40.710.10">
    <property type="entry name" value="DD-peptidase/beta-lactamase superfamily"/>
    <property type="match status" value="1"/>
</dbReference>
<dbReference type="SUPFAM" id="SSF56601">
    <property type="entry name" value="beta-lactamase/transpeptidase-like"/>
    <property type="match status" value="1"/>
</dbReference>
<protein>
    <submittedName>
        <fullName evidence="2">CubicO group peptidase (Beta-lactamase class C family)</fullName>
    </submittedName>
</protein>
<dbReference type="EMBL" id="JACHMY010000001">
    <property type="protein sequence ID" value="MBB5840048.1"/>
    <property type="molecule type" value="Genomic_DNA"/>
</dbReference>
<accession>A0A7W9MYD5</accession>
<dbReference type="PANTHER" id="PTHR43319">
    <property type="entry name" value="BETA-LACTAMASE-RELATED"/>
    <property type="match status" value="1"/>
</dbReference>
<evidence type="ECO:0000313" key="3">
    <source>
        <dbReference type="Proteomes" id="UP000549971"/>
    </source>
</evidence>
<reference evidence="2 3" key="1">
    <citation type="submission" date="2020-08" db="EMBL/GenBank/DDBJ databases">
        <title>Sequencing the genomes of 1000 actinobacteria strains.</title>
        <authorList>
            <person name="Klenk H.-P."/>
        </authorList>
    </citation>
    <scope>NUCLEOTIDE SEQUENCE [LARGE SCALE GENOMIC DNA]</scope>
    <source>
        <strain evidence="2 3">DSM 28967</strain>
    </source>
</reference>
<dbReference type="InterPro" id="IPR001466">
    <property type="entry name" value="Beta-lactam-related"/>
</dbReference>
<sequence length="360" mass="37534">MSSSLQQTVQRAIDELVASGAETGLQVAVHRYGEPVVDAVAGFADTGRPMTPDTPIYSASTGKGVTATLANVLVARGVLRYDEPIAELWPEFAAHGKGRATLRHVLTHSVGVPAIPASTTLTDLTDWAGMTAAIADSVPWWEPGTKTAYHAQTFGFLVGELVRRATGRPLAQVLRDELTGPLGVGDEVYFGVPADALDRVARLDEPDGVDEFLADPDEQLAPAAVTPRAASMNRADVLGADVPSAATASARGIATVYSALLDTELIPAEVRRQIVGPAFSGVDEVYGNPAVWALGYAYGRLGAAAEQAATTFGMPGMGGSAAWLDHRSGVAFALTKNRFDPRQATAATDLGQLVAAWSGA</sequence>
<dbReference type="AlphaFoldDB" id="A0A7W9MYD5"/>
<organism evidence="2 3">
    <name type="scientific">Kribbella italica</name>
    <dbReference type="NCBI Taxonomy" id="1540520"/>
    <lineage>
        <taxon>Bacteria</taxon>
        <taxon>Bacillati</taxon>
        <taxon>Actinomycetota</taxon>
        <taxon>Actinomycetes</taxon>
        <taxon>Propionibacteriales</taxon>
        <taxon>Kribbellaceae</taxon>
        <taxon>Kribbella</taxon>
    </lineage>
</organism>
<dbReference type="InterPro" id="IPR052907">
    <property type="entry name" value="Beta-lactamase/esterase"/>
</dbReference>
<dbReference type="Pfam" id="PF00144">
    <property type="entry name" value="Beta-lactamase"/>
    <property type="match status" value="1"/>
</dbReference>
<gene>
    <name evidence="2" type="ORF">HDA39_006782</name>
</gene>
<name>A0A7W9MYD5_9ACTN</name>
<feature type="domain" description="Beta-lactamase-related" evidence="1">
    <location>
        <begin position="9"/>
        <end position="353"/>
    </location>
</feature>
<dbReference type="InterPro" id="IPR012338">
    <property type="entry name" value="Beta-lactam/transpept-like"/>
</dbReference>